<name>A0ABU3CE84_9FLAO</name>
<dbReference type="InterPro" id="IPR036291">
    <property type="entry name" value="NAD(P)-bd_dom_sf"/>
</dbReference>
<dbReference type="Proteomes" id="UP001262889">
    <property type="component" value="Unassembled WGS sequence"/>
</dbReference>
<dbReference type="EMBL" id="JAVRHQ010000030">
    <property type="protein sequence ID" value="MDT0644624.1"/>
    <property type="molecule type" value="Genomic_DNA"/>
</dbReference>
<keyword evidence="2" id="KW-0560">Oxidoreductase</keyword>
<comment type="caution">
    <text evidence="4">The sequence shown here is derived from an EMBL/GenBank/DDBJ whole genome shotgun (WGS) entry which is preliminary data.</text>
</comment>
<evidence type="ECO:0000256" key="2">
    <source>
        <dbReference type="ARBA" id="ARBA00023002"/>
    </source>
</evidence>
<proteinExistence type="predicted"/>
<sequence length="331" mass="35844">MSKTRIVQFHETGPAEVLKIEEVTLPEPKENEVRLKTEAIGLNRAEVAFRSGQYLEQPDFPSKIGYEASGVVDAVGSNVKSVKAGDKVSTIPSFSMKEYGMYGEDVIVPEHAVAKYPSNLSAEEAAAIWMPFITAYGGLVETGHLKKDDYVLITAASSSVGLAAIDITKAKGGIAVASTRKQEKKQDLLNAGADHVIVTDDEDLVKKAIEITGEKGFNIIFDPIGGPIIEALAKAAAEQATIIEYGSLSGESAAFPFGSLLKNRLSIKGYILMDITTNPEKLKPAKDYIFKALEEGKFKPAIDKTFAFEDIVEAHKYMESNQQKGKIVVKV</sequence>
<accession>A0ABU3CE84</accession>
<keyword evidence="1" id="KW-0521">NADP</keyword>
<protein>
    <submittedName>
        <fullName evidence="4">Zinc-dependent alcohol dehydrogenase family protein</fullName>
    </submittedName>
</protein>
<evidence type="ECO:0000259" key="3">
    <source>
        <dbReference type="SMART" id="SM00829"/>
    </source>
</evidence>
<dbReference type="Gene3D" id="3.90.180.10">
    <property type="entry name" value="Medium-chain alcohol dehydrogenases, catalytic domain"/>
    <property type="match status" value="1"/>
</dbReference>
<dbReference type="InterPro" id="IPR011032">
    <property type="entry name" value="GroES-like_sf"/>
</dbReference>
<dbReference type="SUPFAM" id="SSF51735">
    <property type="entry name" value="NAD(P)-binding Rossmann-fold domains"/>
    <property type="match status" value="1"/>
</dbReference>
<dbReference type="Pfam" id="PF13602">
    <property type="entry name" value="ADH_zinc_N_2"/>
    <property type="match status" value="1"/>
</dbReference>
<dbReference type="SMART" id="SM00829">
    <property type="entry name" value="PKS_ER"/>
    <property type="match status" value="1"/>
</dbReference>
<evidence type="ECO:0000313" key="4">
    <source>
        <dbReference type="EMBL" id="MDT0644624.1"/>
    </source>
</evidence>
<keyword evidence="5" id="KW-1185">Reference proteome</keyword>
<gene>
    <name evidence="4" type="ORF">RM553_17425</name>
</gene>
<dbReference type="RefSeq" id="WP_311536240.1">
    <property type="nucleotide sequence ID" value="NZ_JAVRHQ010000030.1"/>
</dbReference>
<dbReference type="SUPFAM" id="SSF50129">
    <property type="entry name" value="GroES-like"/>
    <property type="match status" value="1"/>
</dbReference>
<dbReference type="InterPro" id="IPR013154">
    <property type="entry name" value="ADH-like_N"/>
</dbReference>
<dbReference type="Pfam" id="PF08240">
    <property type="entry name" value="ADH_N"/>
    <property type="match status" value="1"/>
</dbReference>
<organism evidence="4 5">
    <name type="scientific">Autumnicola tepida</name>
    <dbReference type="NCBI Taxonomy" id="3075595"/>
    <lineage>
        <taxon>Bacteria</taxon>
        <taxon>Pseudomonadati</taxon>
        <taxon>Bacteroidota</taxon>
        <taxon>Flavobacteriia</taxon>
        <taxon>Flavobacteriales</taxon>
        <taxon>Flavobacteriaceae</taxon>
        <taxon>Autumnicola</taxon>
    </lineage>
</organism>
<dbReference type="Gene3D" id="3.40.50.720">
    <property type="entry name" value="NAD(P)-binding Rossmann-like Domain"/>
    <property type="match status" value="1"/>
</dbReference>
<evidence type="ECO:0000256" key="1">
    <source>
        <dbReference type="ARBA" id="ARBA00022857"/>
    </source>
</evidence>
<dbReference type="InterPro" id="IPR020843">
    <property type="entry name" value="ER"/>
</dbReference>
<evidence type="ECO:0000313" key="5">
    <source>
        <dbReference type="Proteomes" id="UP001262889"/>
    </source>
</evidence>
<dbReference type="PANTHER" id="PTHR48106">
    <property type="entry name" value="QUINONE OXIDOREDUCTASE PIG3-RELATED"/>
    <property type="match status" value="1"/>
</dbReference>
<feature type="domain" description="Enoyl reductase (ER)" evidence="3">
    <location>
        <begin position="13"/>
        <end position="329"/>
    </location>
</feature>
<reference evidence="4 5" key="1">
    <citation type="submission" date="2023-09" db="EMBL/GenBank/DDBJ databases">
        <authorList>
            <person name="Rey-Velasco X."/>
        </authorList>
    </citation>
    <scope>NUCLEOTIDE SEQUENCE [LARGE SCALE GENOMIC DNA]</scope>
    <source>
        <strain evidence="4 5">F363</strain>
    </source>
</reference>
<dbReference type="CDD" id="cd08268">
    <property type="entry name" value="MDR2"/>
    <property type="match status" value="1"/>
</dbReference>
<dbReference type="PANTHER" id="PTHR48106:SF5">
    <property type="entry name" value="ZINC-CONTAINING ALCOHOL DEHYDROGENASE"/>
    <property type="match status" value="1"/>
</dbReference>